<dbReference type="Proteomes" id="UP000198211">
    <property type="component" value="Unassembled WGS sequence"/>
</dbReference>
<comment type="caution">
    <text evidence="1">The sequence shown here is derived from an EMBL/GenBank/DDBJ whole genome shotgun (WGS) entry which is preliminary data.</text>
</comment>
<keyword evidence="1" id="KW-0067">ATP-binding</keyword>
<keyword evidence="2" id="KW-1185">Reference proteome</keyword>
<accession>A0A225VW85</accession>
<keyword evidence="1" id="KW-0347">Helicase</keyword>
<dbReference type="AlphaFoldDB" id="A0A225VW85"/>
<gene>
    <name evidence="1" type="ORF">PHMEG_00017666</name>
</gene>
<name>A0A225VW85_9STRA</name>
<dbReference type="GO" id="GO:0004386">
    <property type="term" value="F:helicase activity"/>
    <property type="evidence" value="ECO:0007669"/>
    <property type="project" value="UniProtKB-KW"/>
</dbReference>
<sequence length="205" mass="23584">MFAQVYNNDSDMATRVESRMGMTDGLDLRILETIDHVVVTHNEYARVFLTARDIMVQQAGDRYQEDLIEDRRRVDAGELTEDNPALRLNDFLPENVDLRLRLHVTRHTNPGTHNTPTASEVAVIVIDQGAALHRDTLLKTRGGRFKRIFESISSYDPLQYPLLFSYCERGWTYDLPYVGDPVSNNGDPKLCRSENLKFIFYMIAQ</sequence>
<protein>
    <submittedName>
        <fullName evidence="1">Helitron helicase</fullName>
    </submittedName>
</protein>
<dbReference type="OrthoDB" id="1748060at2759"/>
<dbReference type="PANTHER" id="PTHR45786">
    <property type="entry name" value="DNA BINDING PROTEIN-LIKE"/>
    <property type="match status" value="1"/>
</dbReference>
<dbReference type="PANTHER" id="PTHR45786:SF74">
    <property type="entry name" value="ATP-DEPENDENT DNA HELICASE"/>
    <property type="match status" value="1"/>
</dbReference>
<keyword evidence="1" id="KW-0547">Nucleotide-binding</keyword>
<keyword evidence="1" id="KW-0378">Hydrolase</keyword>
<evidence type="ECO:0000313" key="2">
    <source>
        <dbReference type="Proteomes" id="UP000198211"/>
    </source>
</evidence>
<dbReference type="STRING" id="4795.A0A225VW85"/>
<proteinExistence type="predicted"/>
<organism evidence="1 2">
    <name type="scientific">Phytophthora megakarya</name>
    <dbReference type="NCBI Taxonomy" id="4795"/>
    <lineage>
        <taxon>Eukaryota</taxon>
        <taxon>Sar</taxon>
        <taxon>Stramenopiles</taxon>
        <taxon>Oomycota</taxon>
        <taxon>Peronosporomycetes</taxon>
        <taxon>Peronosporales</taxon>
        <taxon>Peronosporaceae</taxon>
        <taxon>Phytophthora</taxon>
    </lineage>
</organism>
<reference evidence="2" key="1">
    <citation type="submission" date="2017-03" db="EMBL/GenBank/DDBJ databases">
        <title>Phytopthora megakarya and P. palmivora, two closely related causual agents of cacao black pod achieved similar genome size and gene model numbers by different mechanisms.</title>
        <authorList>
            <person name="Ali S."/>
            <person name="Shao J."/>
            <person name="Larry D.J."/>
            <person name="Kronmiller B."/>
            <person name="Shen D."/>
            <person name="Strem M.D."/>
            <person name="Melnick R.L."/>
            <person name="Guiltinan M.J."/>
            <person name="Tyler B.M."/>
            <person name="Meinhardt L.W."/>
            <person name="Bailey B.A."/>
        </authorList>
    </citation>
    <scope>NUCLEOTIDE SEQUENCE [LARGE SCALE GENOMIC DNA]</scope>
    <source>
        <strain evidence="2">zdho120</strain>
    </source>
</reference>
<evidence type="ECO:0000313" key="1">
    <source>
        <dbReference type="EMBL" id="OWZ09605.1"/>
    </source>
</evidence>
<dbReference type="EMBL" id="NBNE01002727">
    <property type="protein sequence ID" value="OWZ09605.1"/>
    <property type="molecule type" value="Genomic_DNA"/>
</dbReference>